<evidence type="ECO:0000259" key="1">
    <source>
        <dbReference type="Pfam" id="PF13614"/>
    </source>
</evidence>
<reference evidence="2" key="1">
    <citation type="submission" date="2019-11" db="EMBL/GenBank/DDBJ databases">
        <authorList>
            <person name="Li J."/>
        </authorList>
    </citation>
    <scope>NUCLEOTIDE SEQUENCE</scope>
    <source>
        <strain evidence="2">B6B</strain>
    </source>
</reference>
<gene>
    <name evidence="2" type="ORF">GH741_03060</name>
</gene>
<dbReference type="Proteomes" id="UP000799092">
    <property type="component" value="Unassembled WGS sequence"/>
</dbReference>
<accession>A0A6A8DCZ4</accession>
<keyword evidence="3" id="KW-1185">Reference proteome</keyword>
<evidence type="ECO:0000313" key="2">
    <source>
        <dbReference type="EMBL" id="MRH41651.1"/>
    </source>
</evidence>
<dbReference type="InterPro" id="IPR025669">
    <property type="entry name" value="AAA_dom"/>
</dbReference>
<comment type="caution">
    <text evidence="2">The sequence shown here is derived from an EMBL/GenBank/DDBJ whole genome shotgun (WGS) entry which is preliminary data.</text>
</comment>
<dbReference type="CDD" id="cd02042">
    <property type="entry name" value="ParAB_family"/>
    <property type="match status" value="1"/>
</dbReference>
<dbReference type="EMBL" id="WJNG01000002">
    <property type="protein sequence ID" value="MRH41651.1"/>
    <property type="molecule type" value="Genomic_DNA"/>
</dbReference>
<dbReference type="PANTHER" id="PTHR13696:SF99">
    <property type="entry name" value="COBYRINIC ACID AC-DIAMIDE SYNTHASE"/>
    <property type="match status" value="1"/>
</dbReference>
<dbReference type="InterPro" id="IPR050678">
    <property type="entry name" value="DNA_Partitioning_ATPase"/>
</dbReference>
<dbReference type="PANTHER" id="PTHR13696">
    <property type="entry name" value="P-LOOP CONTAINING NUCLEOSIDE TRIPHOSPHATE HYDROLASE"/>
    <property type="match status" value="1"/>
</dbReference>
<dbReference type="OrthoDB" id="9791162at2"/>
<name>A0A6A8DCZ4_9BACI</name>
<dbReference type="InterPro" id="IPR027417">
    <property type="entry name" value="P-loop_NTPase"/>
</dbReference>
<dbReference type="Gene3D" id="3.40.50.300">
    <property type="entry name" value="P-loop containing nucleotide triphosphate hydrolases"/>
    <property type="match status" value="1"/>
</dbReference>
<dbReference type="SUPFAM" id="SSF52540">
    <property type="entry name" value="P-loop containing nucleoside triphosphate hydrolases"/>
    <property type="match status" value="1"/>
</dbReference>
<organism evidence="2 3">
    <name type="scientific">Aquibacillus halophilus</name>
    <dbReference type="NCBI Taxonomy" id="930132"/>
    <lineage>
        <taxon>Bacteria</taxon>
        <taxon>Bacillati</taxon>
        <taxon>Bacillota</taxon>
        <taxon>Bacilli</taxon>
        <taxon>Bacillales</taxon>
        <taxon>Bacillaceae</taxon>
        <taxon>Aquibacillus</taxon>
    </lineage>
</organism>
<dbReference type="Pfam" id="PF13614">
    <property type="entry name" value="AAA_31"/>
    <property type="match status" value="1"/>
</dbReference>
<feature type="domain" description="AAA" evidence="1">
    <location>
        <begin position="1"/>
        <end position="206"/>
    </location>
</feature>
<dbReference type="AlphaFoldDB" id="A0A6A8DCZ4"/>
<protein>
    <submittedName>
        <fullName evidence="2">AAA family ATPase</fullName>
    </submittedName>
</protein>
<proteinExistence type="predicted"/>
<dbReference type="RefSeq" id="WP_153735287.1">
    <property type="nucleotide sequence ID" value="NZ_WJNG01000002.1"/>
</dbReference>
<sequence length="304" mass="34335">MMNYKGGVGKTTLSANIAADIADRGNKVLLIDLDPQANLTLSFVSIEDWKNLDRQERTIKHWYDQYLDYEHNTSLRELAITPSRVNAKIKQNGNGGRLDMICSHLELVEVDMELSSKLGGHTDRAIRKNYFNVLSRLRFKLDEIKGEYDVVLIDCPPNFNLITQNAIVASDCYIVPAKTDYLSTLGINTLLKHVDTLTKKYNQHLNVKQHRDIPPISPQILGIVFTMVSYHGGVPISAQREYISQIERSGLPYFNNSLRENKTLFASAPEAGIPVVMNHGNTQQEQIRRETQALVDEVLAAIKE</sequence>
<evidence type="ECO:0000313" key="3">
    <source>
        <dbReference type="Proteomes" id="UP000799092"/>
    </source>
</evidence>